<accession>A0A5A7RH07</accession>
<dbReference type="PANTHER" id="PTHR48449">
    <property type="entry name" value="DUF1985 DOMAIN-CONTAINING PROTEIN"/>
    <property type="match status" value="1"/>
</dbReference>
<dbReference type="InterPro" id="IPR015410">
    <property type="entry name" value="DUF1985"/>
</dbReference>
<dbReference type="Proteomes" id="UP000325081">
    <property type="component" value="Unassembled WGS sequence"/>
</dbReference>
<dbReference type="OrthoDB" id="1194650at2759"/>
<evidence type="ECO:0000313" key="3">
    <source>
        <dbReference type="Proteomes" id="UP000325081"/>
    </source>
</evidence>
<comment type="caution">
    <text evidence="2">The sequence shown here is derived from an EMBL/GenBank/DDBJ whole genome shotgun (WGS) entry which is preliminary data.</text>
</comment>
<dbReference type="PANTHER" id="PTHR48449:SF1">
    <property type="entry name" value="DUF1985 DOMAIN-CONTAINING PROTEIN"/>
    <property type="match status" value="1"/>
</dbReference>
<name>A0A5A7RH07_STRAF</name>
<evidence type="ECO:0000313" key="2">
    <source>
        <dbReference type="EMBL" id="GER56431.1"/>
    </source>
</evidence>
<feature type="domain" description="DUF1985" evidence="1">
    <location>
        <begin position="86"/>
        <end position="216"/>
    </location>
</feature>
<protein>
    <recommendedName>
        <fullName evidence="1">DUF1985 domain-containing protein</fullName>
    </recommendedName>
</protein>
<dbReference type="EMBL" id="BKCP01012736">
    <property type="protein sequence ID" value="GER56431.1"/>
    <property type="molecule type" value="Genomic_DNA"/>
</dbReference>
<dbReference type="Pfam" id="PF09331">
    <property type="entry name" value="DUF1985"/>
    <property type="match status" value="1"/>
</dbReference>
<reference evidence="3" key="1">
    <citation type="journal article" date="2019" name="Curr. Biol.">
        <title>Genome Sequence of Striga asiatica Provides Insight into the Evolution of Plant Parasitism.</title>
        <authorList>
            <person name="Yoshida S."/>
            <person name="Kim S."/>
            <person name="Wafula E.K."/>
            <person name="Tanskanen J."/>
            <person name="Kim Y.M."/>
            <person name="Honaas L."/>
            <person name="Yang Z."/>
            <person name="Spallek T."/>
            <person name="Conn C.E."/>
            <person name="Ichihashi Y."/>
            <person name="Cheong K."/>
            <person name="Cui S."/>
            <person name="Der J.P."/>
            <person name="Gundlach H."/>
            <person name="Jiao Y."/>
            <person name="Hori C."/>
            <person name="Ishida J.K."/>
            <person name="Kasahara H."/>
            <person name="Kiba T."/>
            <person name="Kim M.S."/>
            <person name="Koo N."/>
            <person name="Laohavisit A."/>
            <person name="Lee Y.H."/>
            <person name="Lumba S."/>
            <person name="McCourt P."/>
            <person name="Mortimer J.C."/>
            <person name="Mutuku J.M."/>
            <person name="Nomura T."/>
            <person name="Sasaki-Sekimoto Y."/>
            <person name="Seto Y."/>
            <person name="Wang Y."/>
            <person name="Wakatake T."/>
            <person name="Sakakibara H."/>
            <person name="Demura T."/>
            <person name="Yamaguchi S."/>
            <person name="Yoneyama K."/>
            <person name="Manabe R.I."/>
            <person name="Nelson D.C."/>
            <person name="Schulman A.H."/>
            <person name="Timko M.P."/>
            <person name="dePamphilis C.W."/>
            <person name="Choi D."/>
            <person name="Shirasu K."/>
        </authorList>
    </citation>
    <scope>NUCLEOTIDE SEQUENCE [LARGE SCALE GENOMIC DNA]</scope>
    <source>
        <strain evidence="3">cv. UVA1</strain>
    </source>
</reference>
<evidence type="ECO:0000259" key="1">
    <source>
        <dbReference type="Pfam" id="PF09331"/>
    </source>
</evidence>
<proteinExistence type="predicted"/>
<sequence>MELALPVKIDTGTKKEYAFDIPSKCKANVTNRCNLKVVRTVFDNLNDSHQDRFAESCFLPLINITEIILSSQIVHQVLRRTLKASENDKDAVWFRFGEKEARFGLQEFSLVTGFKIAADDENAYEVPKNNSSLLQLFKKKKGKIKRSDLLEKFLTLNKKKDAETKYKLGLVIVLEHVVLSSECETLVDERWFNLVEDLKKFNSYPWGNLSYQQTVKLFKRTSFGKGKIQSP</sequence>
<keyword evidence="3" id="KW-1185">Reference proteome</keyword>
<gene>
    <name evidence="2" type="ORF">STAS_34158</name>
</gene>
<organism evidence="2 3">
    <name type="scientific">Striga asiatica</name>
    <name type="common">Asiatic witchweed</name>
    <name type="synonym">Buchnera asiatica</name>
    <dbReference type="NCBI Taxonomy" id="4170"/>
    <lineage>
        <taxon>Eukaryota</taxon>
        <taxon>Viridiplantae</taxon>
        <taxon>Streptophyta</taxon>
        <taxon>Embryophyta</taxon>
        <taxon>Tracheophyta</taxon>
        <taxon>Spermatophyta</taxon>
        <taxon>Magnoliopsida</taxon>
        <taxon>eudicotyledons</taxon>
        <taxon>Gunneridae</taxon>
        <taxon>Pentapetalae</taxon>
        <taxon>asterids</taxon>
        <taxon>lamiids</taxon>
        <taxon>Lamiales</taxon>
        <taxon>Orobanchaceae</taxon>
        <taxon>Buchnereae</taxon>
        <taxon>Striga</taxon>
    </lineage>
</organism>
<dbReference type="AlphaFoldDB" id="A0A5A7RH07"/>